<keyword evidence="3" id="KW-1185">Reference proteome</keyword>
<accession>A0A7W8HEM0</accession>
<dbReference type="RefSeq" id="WP_221302634.1">
    <property type="nucleotide sequence ID" value="NZ_BAABEW010000008.1"/>
</dbReference>
<name>A0A7W8HEM0_9BURK</name>
<sequence>MNKIDTSTVNPSMTQGARAAAIALAIAAGVLAGAPVQAAIALDPLLAGQYAAGSGANAVFHRIDGAWTGTSVHWREPSESGAPGAYSNTGGDGFARIGERGWGTGLWGLADWRAVNAPGSTLPLQSWSGVLATINQGDALYASDPHGAALWGAADPLPFTGSDDQQNNWTAHFTGYLRISDPGAYNFGVLYDDGFFLRIWGADGSPLEISSDFLSPRERLGFDQDLLLGTGLYRFELGAYDRIEAGVVNLAWKQGDGVWQTVPTEHLVTDPIAISAPGTAGVLAAGLAAFAAFRSRKRT</sequence>
<organism evidence="2 3">
    <name type="scientific">Quisquiliibacterium transsilvanicum</name>
    <dbReference type="NCBI Taxonomy" id="1549638"/>
    <lineage>
        <taxon>Bacteria</taxon>
        <taxon>Pseudomonadati</taxon>
        <taxon>Pseudomonadota</taxon>
        <taxon>Betaproteobacteria</taxon>
        <taxon>Burkholderiales</taxon>
        <taxon>Burkholderiaceae</taxon>
        <taxon>Quisquiliibacterium</taxon>
    </lineage>
</organism>
<comment type="caution">
    <text evidence="2">The sequence shown here is derived from an EMBL/GenBank/DDBJ whole genome shotgun (WGS) entry which is preliminary data.</text>
</comment>
<evidence type="ECO:0000313" key="3">
    <source>
        <dbReference type="Proteomes" id="UP000532440"/>
    </source>
</evidence>
<dbReference type="AlphaFoldDB" id="A0A7W8HEM0"/>
<feature type="transmembrane region" description="Helical" evidence="1">
    <location>
        <begin position="272"/>
        <end position="293"/>
    </location>
</feature>
<evidence type="ECO:0000256" key="1">
    <source>
        <dbReference type="SAM" id="Phobius"/>
    </source>
</evidence>
<evidence type="ECO:0008006" key="4">
    <source>
        <dbReference type="Google" id="ProtNLM"/>
    </source>
</evidence>
<keyword evidence="1" id="KW-0472">Membrane</keyword>
<dbReference type="EMBL" id="JACHGB010000002">
    <property type="protein sequence ID" value="MBB5270694.1"/>
    <property type="molecule type" value="Genomic_DNA"/>
</dbReference>
<dbReference type="Proteomes" id="UP000532440">
    <property type="component" value="Unassembled WGS sequence"/>
</dbReference>
<gene>
    <name evidence="2" type="ORF">HNQ70_000698</name>
</gene>
<reference evidence="2 3" key="1">
    <citation type="submission" date="2020-08" db="EMBL/GenBank/DDBJ databases">
        <title>Genomic Encyclopedia of Type Strains, Phase IV (KMG-IV): sequencing the most valuable type-strain genomes for metagenomic binning, comparative biology and taxonomic classification.</title>
        <authorList>
            <person name="Goeker M."/>
        </authorList>
    </citation>
    <scope>NUCLEOTIDE SEQUENCE [LARGE SCALE GENOMIC DNA]</scope>
    <source>
        <strain evidence="2 3">DSM 29781</strain>
    </source>
</reference>
<keyword evidence="1" id="KW-1133">Transmembrane helix</keyword>
<keyword evidence="1" id="KW-0812">Transmembrane</keyword>
<evidence type="ECO:0000313" key="2">
    <source>
        <dbReference type="EMBL" id="MBB5270694.1"/>
    </source>
</evidence>
<proteinExistence type="predicted"/>
<protein>
    <recommendedName>
        <fullName evidence="4">PA14 domain-containing protein</fullName>
    </recommendedName>
</protein>